<dbReference type="PANTHER" id="PTHR10443">
    <property type="entry name" value="MICROSOMAL DIPEPTIDASE"/>
    <property type="match status" value="1"/>
</dbReference>
<dbReference type="AlphaFoldDB" id="A0AB39W2W8"/>
<feature type="chain" id="PRO_5044280260" evidence="1">
    <location>
        <begin position="19"/>
        <end position="389"/>
    </location>
</feature>
<dbReference type="Pfam" id="PF01244">
    <property type="entry name" value="Peptidase_M19"/>
    <property type="match status" value="1"/>
</dbReference>
<gene>
    <name evidence="2" type="ORF">AB3G34_03725</name>
</gene>
<reference evidence="2" key="1">
    <citation type="submission" date="2024-07" db="EMBL/GenBank/DDBJ databases">
        <authorList>
            <person name="Biller S.J."/>
        </authorList>
    </citation>
    <scope>NUCLEOTIDE SEQUENCE</scope>
    <source>
        <strain evidence="2">WC2409</strain>
    </source>
</reference>
<sequence length="389" mass="43637">MKIKLVLLSILITSQTFAQSYKKIHQEAIVVDTHNDILMKAADIGIVFDQDLKGKTHSDLDRWKKGGLDVQFFSVFCEGDLKNPFAYANREMDSLDAVIARNPNKIVKVSNYAKLLKTVHQNKIAALFGVEGGHMIENDLNKLDSLYNRGARYLTLTHNVAPTWATSAMEEVTNPNLTHKGLTDFGIQVVQHMNQIGMIVDVSHSGDQTFWDVMKTTTKPIIASHSSVYSLVPHRRNLKDDQIKAIAKNGGVIQINFNPGFIDPTFDAKELAFLQKHSVENDSLMKTGMIDFYAQDYLYNKYHEEAQAMRPPLSNVIQHIEYIINLVGVDYVGLGSDFDGINLTPQQLDDVTTYPLITKALVEKGYSKKDIIKILGGNILRVLKANESK</sequence>
<evidence type="ECO:0000256" key="1">
    <source>
        <dbReference type="SAM" id="SignalP"/>
    </source>
</evidence>
<dbReference type="GO" id="GO:0006508">
    <property type="term" value="P:proteolysis"/>
    <property type="evidence" value="ECO:0007669"/>
    <property type="project" value="InterPro"/>
</dbReference>
<dbReference type="InterPro" id="IPR008257">
    <property type="entry name" value="Pept_M19"/>
</dbReference>
<dbReference type="SUPFAM" id="SSF51556">
    <property type="entry name" value="Metallo-dependent hydrolases"/>
    <property type="match status" value="1"/>
</dbReference>
<accession>A0AB39W2W8</accession>
<dbReference type="InterPro" id="IPR032466">
    <property type="entry name" value="Metal_Hydrolase"/>
</dbReference>
<dbReference type="PANTHER" id="PTHR10443:SF12">
    <property type="entry name" value="DIPEPTIDASE"/>
    <property type="match status" value="1"/>
</dbReference>
<dbReference type="RefSeq" id="WP_369753486.1">
    <property type="nucleotide sequence ID" value="NZ_CP165625.1"/>
</dbReference>
<protein>
    <submittedName>
        <fullName evidence="2">Dipeptidase</fullName>
    </submittedName>
</protein>
<feature type="signal peptide" evidence="1">
    <location>
        <begin position="1"/>
        <end position="18"/>
    </location>
</feature>
<dbReference type="Gene3D" id="3.20.20.140">
    <property type="entry name" value="Metal-dependent hydrolases"/>
    <property type="match status" value="1"/>
</dbReference>
<organism evidence="2">
    <name type="scientific">Flavobacterium sp. WC2409</name>
    <dbReference type="NCBI Taxonomy" id="3234139"/>
    <lineage>
        <taxon>Bacteria</taxon>
        <taxon>Pseudomonadati</taxon>
        <taxon>Bacteroidota</taxon>
        <taxon>Flavobacteriia</taxon>
        <taxon>Flavobacteriales</taxon>
        <taxon>Flavobacteriaceae</taxon>
        <taxon>Flavobacterium</taxon>
    </lineage>
</organism>
<dbReference type="GO" id="GO:0070573">
    <property type="term" value="F:metallodipeptidase activity"/>
    <property type="evidence" value="ECO:0007669"/>
    <property type="project" value="InterPro"/>
</dbReference>
<name>A0AB39W2W8_9FLAO</name>
<dbReference type="EMBL" id="CP165625">
    <property type="protein sequence ID" value="XDU96220.1"/>
    <property type="molecule type" value="Genomic_DNA"/>
</dbReference>
<dbReference type="CDD" id="cd01301">
    <property type="entry name" value="rDP_like"/>
    <property type="match status" value="1"/>
</dbReference>
<dbReference type="PROSITE" id="PS51365">
    <property type="entry name" value="RENAL_DIPEPTIDASE_2"/>
    <property type="match status" value="1"/>
</dbReference>
<evidence type="ECO:0000313" key="2">
    <source>
        <dbReference type="EMBL" id="XDU96220.1"/>
    </source>
</evidence>
<keyword evidence="1" id="KW-0732">Signal</keyword>
<proteinExistence type="predicted"/>